<accession>A0A7U2MJJ3</accession>
<dbReference type="AlphaFoldDB" id="A0A7U2MJJ3"/>
<evidence type="ECO:0000313" key="2">
    <source>
        <dbReference type="EMBL" id="QRD84893.1"/>
    </source>
</evidence>
<feature type="compositionally biased region" description="Low complexity" evidence="1">
    <location>
        <begin position="130"/>
        <end position="148"/>
    </location>
</feature>
<dbReference type="Proteomes" id="UP000596276">
    <property type="component" value="Chromosome 5"/>
</dbReference>
<dbReference type="VEuPathDB" id="FungiDB:F9C07_2285445"/>
<feature type="region of interest" description="Disordered" evidence="1">
    <location>
        <begin position="575"/>
        <end position="726"/>
    </location>
</feature>
<feature type="region of interest" description="Disordered" evidence="1">
    <location>
        <begin position="433"/>
        <end position="477"/>
    </location>
</feature>
<dbReference type="EMBL" id="CP044621">
    <property type="protein sequence ID" value="QRD84893.1"/>
    <property type="molecule type" value="Genomic_DNA"/>
</dbReference>
<keyword evidence="3" id="KW-1185">Reference proteome</keyword>
<feature type="compositionally biased region" description="Basic and acidic residues" evidence="1">
    <location>
        <begin position="602"/>
        <end position="614"/>
    </location>
</feature>
<dbReference type="VEuPathDB" id="FungiDB:AFLA_009699"/>
<feature type="region of interest" description="Disordered" evidence="1">
    <location>
        <begin position="112"/>
        <end position="180"/>
    </location>
</feature>
<feature type="compositionally biased region" description="Pro residues" evidence="1">
    <location>
        <begin position="439"/>
        <end position="449"/>
    </location>
</feature>
<feature type="compositionally biased region" description="Polar residues" evidence="1">
    <location>
        <begin position="588"/>
        <end position="601"/>
    </location>
</feature>
<feature type="compositionally biased region" description="Basic and acidic residues" evidence="1">
    <location>
        <begin position="371"/>
        <end position="386"/>
    </location>
</feature>
<feature type="region of interest" description="Disordered" evidence="1">
    <location>
        <begin position="209"/>
        <end position="233"/>
    </location>
</feature>
<proteinExistence type="predicted"/>
<feature type="compositionally biased region" description="Acidic residues" evidence="1">
    <location>
        <begin position="644"/>
        <end position="665"/>
    </location>
</feature>
<evidence type="ECO:0000256" key="1">
    <source>
        <dbReference type="SAM" id="MobiDB-lite"/>
    </source>
</evidence>
<protein>
    <submittedName>
        <fullName evidence="2">Uncharacterized protein</fullName>
    </submittedName>
</protein>
<gene>
    <name evidence="2" type="ORF">F9C07_2285445</name>
</gene>
<feature type="region of interest" description="Disordered" evidence="1">
    <location>
        <begin position="371"/>
        <end position="418"/>
    </location>
</feature>
<feature type="compositionally biased region" description="Gly residues" evidence="1">
    <location>
        <begin position="155"/>
        <end position="176"/>
    </location>
</feature>
<name>A0A7U2MJJ3_ASPFN</name>
<sequence length="840" mass="92766">MMGKRNASLIPVGITLRSGIFPAVGRAVIKAKDDQAELTTGLTHRLSAPATGGVLREMAIINQKPTPPAPPAHHAPVQQPVNPALYQAVYQGLPAGLYHPSAYPGTYPFAHSASRQASYPTPHPGSHSTAHQASHPAPHPAGHPVIHPVGHHGGHLGVHPGGHQVGHQGGPQGGQQEGYPGASRAIHAAIPRSIDPAKVAEAMTRLNVNPERAASGNRQKAPDSTPAKDSNAAKVTDSRPYFYIGYTFFKKDATPGHKPTWGQVEKSQMHLTQAELIGMVQKRAKKLPGVQQYQSLSKAKRTHVDQLINELKKGDSHLEWTCAYVKEEERLMKGKNNKRGDYETVSMDVVIMGKPITSSRPKVAQVEFDLPGRPKEKIEPRAEPKAENPVVIDDPRPLDTEVDNAPQWARPNMGHAQQPPMVQVHNIPRQLNPEFTQQAPPPPPPPPQPQAQQAGGRPLVNRGQLPQEVPDHFSFGVHPHAAMPHVARAAPEKGPAIDVLKEHARGVASASVQQHMPHVSRAAPENGPSAEVLKEHVRGVPMGAHQRPQVAMPHTARAAPENGPAIEVLKEHTRGVPSTGAQHPGVNNVYNPTGVSVTNNNPRKEPFHPYESRSFENVTQGGSVKPPNMAEPELELAPDSSSIGDDDSEIFDFEDVSSVTDDSEHEGETRKEAQPWRGSLFRRHSSTSRRPGPSRYRSHYRKQPSGASDNRHGRTKYPSDYVDVIPADSRDSDKQVWRVHSREVARQTRDRPKIIHAPVSSEDLDAPEFDERYRGPRARNDIRTRILDDREARLERREKQLDYRTRMLDVLDERLDDALRRRMSLRDAGPYYSRQYYENY</sequence>
<reference evidence="3" key="1">
    <citation type="journal article" date="2021" name="G3 (Bethesda)">
        <title>Chromosome assembled and annotated genome sequence of Aspergillus flavus NRRL 3357.</title>
        <authorList>
            <person name="Skerker J.M."/>
            <person name="Pianalto K.M."/>
            <person name="Mondo S.J."/>
            <person name="Yang K."/>
            <person name="Arkin A.P."/>
            <person name="Keller N.P."/>
            <person name="Grigoriev I.V."/>
            <person name="Louise Glass N.L."/>
        </authorList>
    </citation>
    <scope>NUCLEOTIDE SEQUENCE [LARGE SCALE GENOMIC DNA]</scope>
    <source>
        <strain evidence="3">ATCC 200026 / FGSC A1120 / IAM 13836 / NRRL 3357 / JCM 12722 / SRRC 167</strain>
    </source>
</reference>
<organism evidence="2 3">
    <name type="scientific">Aspergillus flavus (strain ATCC 200026 / FGSC A1120 / IAM 13836 / NRRL 3357 / JCM 12722 / SRRC 167)</name>
    <dbReference type="NCBI Taxonomy" id="332952"/>
    <lineage>
        <taxon>Eukaryota</taxon>
        <taxon>Fungi</taxon>
        <taxon>Dikarya</taxon>
        <taxon>Ascomycota</taxon>
        <taxon>Pezizomycotina</taxon>
        <taxon>Eurotiomycetes</taxon>
        <taxon>Eurotiomycetidae</taxon>
        <taxon>Eurotiales</taxon>
        <taxon>Aspergillaceae</taxon>
        <taxon>Aspergillus</taxon>
        <taxon>Aspergillus subgen. Circumdati</taxon>
    </lineage>
</organism>
<evidence type="ECO:0000313" key="3">
    <source>
        <dbReference type="Proteomes" id="UP000596276"/>
    </source>
</evidence>